<dbReference type="NCBIfam" id="NF004396">
    <property type="entry name" value="PRK05753.1"/>
    <property type="match status" value="1"/>
</dbReference>
<sequence length="137" mass="15091">MDQKPKIIISSLDAERLDNLLDSLGNNQFPGKDELLTELDRADIVAPEEIPSNIVTMNSTVKFKEVSSGKEFSLTLVYPQEKHENNEIVSILAPVGSALLGLSEGDTIQWPKPGGGLLTVEIIEVIYQPERAGEYRL</sequence>
<dbReference type="GO" id="GO:0016301">
    <property type="term" value="F:kinase activity"/>
    <property type="evidence" value="ECO:0007669"/>
    <property type="project" value="UniProtKB-KW"/>
</dbReference>
<accession>A0ABQ3J640</accession>
<dbReference type="EMBL" id="BNAH01000015">
    <property type="protein sequence ID" value="GHE99922.1"/>
    <property type="molecule type" value="Genomic_DNA"/>
</dbReference>
<feature type="domain" description="Transcription elongation factor GreA/GreB C-terminal" evidence="1">
    <location>
        <begin position="51"/>
        <end position="127"/>
    </location>
</feature>
<proteinExistence type="predicted"/>
<name>A0ABQ3J640_9GAMM</name>
<dbReference type="Gene3D" id="1.10.286.20">
    <property type="match status" value="1"/>
</dbReference>
<dbReference type="InterPro" id="IPR001437">
    <property type="entry name" value="Tscrpt_elong_fac_GreA/B_C"/>
</dbReference>
<dbReference type="InterPro" id="IPR036953">
    <property type="entry name" value="GreA/GreB_C_sf"/>
</dbReference>
<evidence type="ECO:0000259" key="2">
    <source>
        <dbReference type="Pfam" id="PF14760"/>
    </source>
</evidence>
<organism evidence="3 4">
    <name type="scientific">Thalassotalea profundi</name>
    <dbReference type="NCBI Taxonomy" id="2036687"/>
    <lineage>
        <taxon>Bacteria</taxon>
        <taxon>Pseudomonadati</taxon>
        <taxon>Pseudomonadota</taxon>
        <taxon>Gammaproteobacteria</taxon>
        <taxon>Alteromonadales</taxon>
        <taxon>Colwelliaceae</taxon>
        <taxon>Thalassotalea</taxon>
    </lineage>
</organism>
<dbReference type="Pfam" id="PF01272">
    <property type="entry name" value="GreA_GreB"/>
    <property type="match status" value="1"/>
</dbReference>
<protein>
    <submittedName>
        <fullName evidence="3">Nucleoside diphosphate kinase regulator</fullName>
    </submittedName>
</protein>
<dbReference type="RefSeq" id="WP_189379238.1">
    <property type="nucleotide sequence ID" value="NZ_BNAH01000015.1"/>
</dbReference>
<keyword evidence="3" id="KW-0808">Transferase</keyword>
<dbReference type="SUPFAM" id="SSF54534">
    <property type="entry name" value="FKBP-like"/>
    <property type="match status" value="1"/>
</dbReference>
<dbReference type="PANTHER" id="PTHR30437">
    <property type="entry name" value="TRANSCRIPTION ELONGATION FACTOR GREA"/>
    <property type="match status" value="1"/>
</dbReference>
<keyword evidence="4" id="KW-1185">Reference proteome</keyword>
<reference evidence="4" key="1">
    <citation type="journal article" date="2019" name="Int. J. Syst. Evol. Microbiol.">
        <title>The Global Catalogue of Microorganisms (GCM) 10K type strain sequencing project: providing services to taxonomists for standard genome sequencing and annotation.</title>
        <authorList>
            <consortium name="The Broad Institute Genomics Platform"/>
            <consortium name="The Broad Institute Genome Sequencing Center for Infectious Disease"/>
            <person name="Wu L."/>
            <person name="Ma J."/>
        </authorList>
    </citation>
    <scope>NUCLEOTIDE SEQUENCE [LARGE SCALE GENOMIC DNA]</scope>
    <source>
        <strain evidence="4">CGMCC 1.15922</strain>
    </source>
</reference>
<evidence type="ECO:0000313" key="3">
    <source>
        <dbReference type="EMBL" id="GHE99922.1"/>
    </source>
</evidence>
<keyword evidence="3" id="KW-0418">Kinase</keyword>
<dbReference type="Proteomes" id="UP000626370">
    <property type="component" value="Unassembled WGS sequence"/>
</dbReference>
<dbReference type="InterPro" id="IPR029462">
    <property type="entry name" value="Rnk_N"/>
</dbReference>
<gene>
    <name evidence="3" type="primary">rnk</name>
    <name evidence="3" type="ORF">GCM10011501_31650</name>
</gene>
<evidence type="ECO:0000259" key="1">
    <source>
        <dbReference type="Pfam" id="PF01272"/>
    </source>
</evidence>
<feature type="domain" description="Regulator of nucleoside diphosphate kinase N-terminal" evidence="2">
    <location>
        <begin position="5"/>
        <end position="45"/>
    </location>
</feature>
<evidence type="ECO:0000313" key="4">
    <source>
        <dbReference type="Proteomes" id="UP000626370"/>
    </source>
</evidence>
<dbReference type="Gene3D" id="3.10.50.30">
    <property type="entry name" value="Transcription elongation factor, GreA/GreB, C-terminal domain"/>
    <property type="match status" value="1"/>
</dbReference>
<dbReference type="InterPro" id="IPR023459">
    <property type="entry name" value="Tscrpt_elong_fac_GreA/B_fam"/>
</dbReference>
<dbReference type="Pfam" id="PF14760">
    <property type="entry name" value="Rnk_N"/>
    <property type="match status" value="1"/>
</dbReference>
<comment type="caution">
    <text evidence="3">The sequence shown here is derived from an EMBL/GenBank/DDBJ whole genome shotgun (WGS) entry which is preliminary data.</text>
</comment>
<dbReference type="PANTHER" id="PTHR30437:SF5">
    <property type="entry name" value="REGULATOR OF NUCLEOSIDE DIPHOSPHATE KINASE"/>
    <property type="match status" value="1"/>
</dbReference>